<dbReference type="OrthoDB" id="10594319at2759"/>
<gene>
    <name evidence="2" type="ORF">PPROV_000348600</name>
</gene>
<protein>
    <submittedName>
        <fullName evidence="2">Uncharacterized protein</fullName>
    </submittedName>
</protein>
<evidence type="ECO:0000313" key="2">
    <source>
        <dbReference type="EMBL" id="GHP04733.1"/>
    </source>
</evidence>
<comment type="caution">
    <text evidence="2">The sequence shown here is derived from an EMBL/GenBank/DDBJ whole genome shotgun (WGS) entry which is preliminary data.</text>
</comment>
<dbReference type="AlphaFoldDB" id="A0A830HDZ3"/>
<name>A0A830HDZ3_9CHLO</name>
<dbReference type="Proteomes" id="UP000660262">
    <property type="component" value="Unassembled WGS sequence"/>
</dbReference>
<keyword evidence="3" id="KW-1185">Reference proteome</keyword>
<evidence type="ECO:0000256" key="1">
    <source>
        <dbReference type="SAM" id="MobiDB-lite"/>
    </source>
</evidence>
<proteinExistence type="predicted"/>
<sequence>MNMRVNRVGNRNIGGARRSLLVASRCTSGGSGGGSSDASSSSSSSDPKRDNEDGDDDDVQLTEMRVGAVTVTPKGFHILLVTKDASIPEAPNPVQVMRGLETQTDDDDDDDGGRCLPVLLTLEDKDAVSSRRGLSIMQLLQAPPIDLGIELKYELLDEITDNPGSTVGAVLIGAATDTEFSATILAGKDFDQSAYDREGDHDAAFEAMALALRYAPYGARIFATAKSLSESSIAVRDMRKVFPTLQTTAEARAIDAAATARIRLSMEQQKDSLSDDGDDAPPASQRWKKQ</sequence>
<feature type="region of interest" description="Disordered" evidence="1">
    <location>
        <begin position="24"/>
        <end position="58"/>
    </location>
</feature>
<feature type="compositionally biased region" description="Low complexity" evidence="1">
    <location>
        <begin position="36"/>
        <end position="45"/>
    </location>
</feature>
<accession>A0A830HDZ3</accession>
<feature type="region of interest" description="Disordered" evidence="1">
    <location>
        <begin position="267"/>
        <end position="290"/>
    </location>
</feature>
<reference evidence="2" key="1">
    <citation type="submission" date="2020-10" db="EMBL/GenBank/DDBJ databases">
        <title>Unveiling of a novel bifunctional photoreceptor, Dualchrome1, isolated from a cosmopolitan green alga.</title>
        <authorList>
            <person name="Suzuki S."/>
            <person name="Kawachi M."/>
        </authorList>
    </citation>
    <scope>NUCLEOTIDE SEQUENCE</scope>
    <source>
        <strain evidence="2">NIES 2893</strain>
    </source>
</reference>
<dbReference type="EMBL" id="BNJQ01000008">
    <property type="protein sequence ID" value="GHP04733.1"/>
    <property type="molecule type" value="Genomic_DNA"/>
</dbReference>
<evidence type="ECO:0000313" key="3">
    <source>
        <dbReference type="Proteomes" id="UP000660262"/>
    </source>
</evidence>
<organism evidence="2 3">
    <name type="scientific">Pycnococcus provasolii</name>
    <dbReference type="NCBI Taxonomy" id="41880"/>
    <lineage>
        <taxon>Eukaryota</taxon>
        <taxon>Viridiplantae</taxon>
        <taxon>Chlorophyta</taxon>
        <taxon>Pseudoscourfieldiophyceae</taxon>
        <taxon>Pseudoscourfieldiales</taxon>
        <taxon>Pycnococcaceae</taxon>
        <taxon>Pycnococcus</taxon>
    </lineage>
</organism>